<dbReference type="RefSeq" id="WP_107394629.1">
    <property type="nucleotide sequence ID" value="NZ_PHHF01000035.1"/>
</dbReference>
<dbReference type="EMBL" id="PHHF01000035">
    <property type="protein sequence ID" value="PTD24246.1"/>
    <property type="molecule type" value="Genomic_DNA"/>
</dbReference>
<feature type="transmembrane region" description="Helical" evidence="5">
    <location>
        <begin position="143"/>
        <end position="163"/>
    </location>
</feature>
<sequence length="288" mass="32199">MPEHADERLRRRFITPEGVDLGLVLASAGERAAAFAIDAAIITATFLLATILLLVIGAWFGGNTGQIAIILWLLGLFVARNGYFILFEMGPRGATPGKRRSGLRVVARNGGRLTGDAVIARNLMREIELFLPLSFWFYQAHEGVADAATALFGLGWSGIFLFFPLMNRDRLRVGDLLAGTWVVRAPKTELDLDLIRIAARPRRGPAYSFTDAQLDAYGVYELQTLEDVLRANDWATIQTVAEAIRTRIGWQAPGGDSEFLNAYYTALRLRLERNLLFGRRRENKFDRR</sequence>
<dbReference type="PANTHER" id="PTHR38480">
    <property type="entry name" value="SLR0254 PROTEIN"/>
    <property type="match status" value="1"/>
</dbReference>
<dbReference type="AlphaFoldDB" id="A0A2T4I4J1"/>
<keyword evidence="2 5" id="KW-0812">Transmembrane</keyword>
<name>A0A2T4I4J1_9SPHN</name>
<keyword evidence="4 5" id="KW-0472">Membrane</keyword>
<proteinExistence type="predicted"/>
<feature type="transmembrane region" description="Helical" evidence="5">
    <location>
        <begin position="32"/>
        <end position="60"/>
    </location>
</feature>
<comment type="subcellular location">
    <subcellularLocation>
        <location evidence="1">Membrane</location>
        <topology evidence="1">Multi-pass membrane protein</topology>
    </subcellularLocation>
</comment>
<feature type="transmembrane region" description="Helical" evidence="5">
    <location>
        <begin position="67"/>
        <end position="86"/>
    </location>
</feature>
<evidence type="ECO:0000256" key="5">
    <source>
        <dbReference type="SAM" id="Phobius"/>
    </source>
</evidence>
<evidence type="ECO:0000256" key="4">
    <source>
        <dbReference type="ARBA" id="ARBA00023136"/>
    </source>
</evidence>
<evidence type="ECO:0000256" key="3">
    <source>
        <dbReference type="ARBA" id="ARBA00022989"/>
    </source>
</evidence>
<evidence type="ECO:0000313" key="8">
    <source>
        <dbReference type="Proteomes" id="UP000241206"/>
    </source>
</evidence>
<comment type="caution">
    <text evidence="7">The sequence shown here is derived from an EMBL/GenBank/DDBJ whole genome shotgun (WGS) entry which is preliminary data.</text>
</comment>
<protein>
    <submittedName>
        <fullName evidence="7">RDD family protein</fullName>
    </submittedName>
</protein>
<evidence type="ECO:0000313" key="7">
    <source>
        <dbReference type="EMBL" id="PTD24246.1"/>
    </source>
</evidence>
<dbReference type="Proteomes" id="UP000241206">
    <property type="component" value="Unassembled WGS sequence"/>
</dbReference>
<dbReference type="InterPro" id="IPR010432">
    <property type="entry name" value="RDD"/>
</dbReference>
<keyword evidence="8" id="KW-1185">Reference proteome</keyword>
<organism evidence="7 8">
    <name type="scientific">Edaphosphingomonas fennica</name>
    <dbReference type="NCBI Taxonomy" id="114404"/>
    <lineage>
        <taxon>Bacteria</taxon>
        <taxon>Pseudomonadati</taxon>
        <taxon>Pseudomonadota</taxon>
        <taxon>Alphaproteobacteria</taxon>
        <taxon>Sphingomonadales</taxon>
        <taxon>Rhizorhabdaceae</taxon>
        <taxon>Edaphosphingomonas</taxon>
    </lineage>
</organism>
<evidence type="ECO:0000256" key="1">
    <source>
        <dbReference type="ARBA" id="ARBA00004141"/>
    </source>
</evidence>
<feature type="domain" description="RDD" evidence="6">
    <location>
        <begin position="25"/>
        <end position="179"/>
    </location>
</feature>
<reference evidence="7 8" key="1">
    <citation type="submission" date="2017-11" db="EMBL/GenBank/DDBJ databases">
        <title>Sphingomonas oleivorans sp. nov., isolated from oil-contaminated soil.</title>
        <authorList>
            <person name="Wang L."/>
            <person name="Chen L."/>
        </authorList>
    </citation>
    <scope>NUCLEOTIDE SEQUENCE [LARGE SCALE GENOMIC DNA]</scope>
    <source>
        <strain evidence="7 8">K101</strain>
    </source>
</reference>
<gene>
    <name evidence="7" type="ORF">CV103_08450</name>
</gene>
<evidence type="ECO:0000259" key="6">
    <source>
        <dbReference type="Pfam" id="PF06271"/>
    </source>
</evidence>
<dbReference type="Pfam" id="PF06271">
    <property type="entry name" value="RDD"/>
    <property type="match status" value="1"/>
</dbReference>
<accession>A0A2T4I4J1</accession>
<dbReference type="GO" id="GO:0016020">
    <property type="term" value="C:membrane"/>
    <property type="evidence" value="ECO:0007669"/>
    <property type="project" value="UniProtKB-SubCell"/>
</dbReference>
<dbReference type="PANTHER" id="PTHR38480:SF1">
    <property type="entry name" value="SLR0254 PROTEIN"/>
    <property type="match status" value="1"/>
</dbReference>
<evidence type="ECO:0000256" key="2">
    <source>
        <dbReference type="ARBA" id="ARBA00022692"/>
    </source>
</evidence>
<keyword evidence="3 5" id="KW-1133">Transmembrane helix</keyword>